<feature type="domain" description="PRC-barrel" evidence="3">
    <location>
        <begin position="145"/>
        <end position="197"/>
    </location>
</feature>
<keyword evidence="1" id="KW-1133">Transmembrane helix</keyword>
<keyword evidence="1" id="KW-0812">Transmembrane</keyword>
<dbReference type="InterPro" id="IPR037097">
    <property type="entry name" value="Photo_RC_H_N_sf"/>
</dbReference>
<keyword evidence="1" id="KW-0472">Membrane</keyword>
<dbReference type="Pfam" id="PF05239">
    <property type="entry name" value="PRC"/>
    <property type="match status" value="1"/>
</dbReference>
<reference evidence="4 5" key="1">
    <citation type="submission" date="2016-10" db="EMBL/GenBank/DDBJ databases">
        <authorList>
            <person name="de Groot N.N."/>
        </authorList>
    </citation>
    <scope>NUCLEOTIDE SEQUENCE [LARGE SCALE GENOMIC DNA]</scope>
    <source>
        <strain evidence="4 5">B7-7</strain>
    </source>
</reference>
<protein>
    <submittedName>
        <fullName evidence="4">Photosynthetic reaction center H subunit</fullName>
    </submittedName>
</protein>
<dbReference type="Proteomes" id="UP000199496">
    <property type="component" value="Unassembled WGS sequence"/>
</dbReference>
<dbReference type="InterPro" id="IPR011033">
    <property type="entry name" value="PRC_barrel-like_sf"/>
</dbReference>
<dbReference type="GO" id="GO:0030077">
    <property type="term" value="C:plasma membrane light-harvesting complex"/>
    <property type="evidence" value="ECO:0007669"/>
    <property type="project" value="InterPro"/>
</dbReference>
<dbReference type="InterPro" id="IPR005652">
    <property type="entry name" value="Photo_RC_H"/>
</dbReference>
<dbReference type="RefSeq" id="WP_090205825.1">
    <property type="nucleotide sequence ID" value="NZ_FOFO01000011.1"/>
</dbReference>
<dbReference type="Gene3D" id="4.10.540.10">
    <property type="entry name" value="Photosynthetic reaction centre, H subunit, N-terminal domain"/>
    <property type="match status" value="1"/>
</dbReference>
<dbReference type="EMBL" id="FOFO01000011">
    <property type="protein sequence ID" value="SEP93545.1"/>
    <property type="molecule type" value="Genomic_DNA"/>
</dbReference>
<name>A0A1H9BX50_9GAMM</name>
<dbReference type="AlphaFoldDB" id="A0A1H9BX50"/>
<sequence>MPTGAITEYMDVAQVTLYVFWFFFAGLVYYLHRENKREGYPLESDRSPHITVQGFPPAPGPKQFLTADGGAIIIANGNPDTREVHAKPCNPFPGSPLEPTGNPMIDGVGPASWAQRADEPDVTMDGIPRIVPMRITSHGFGVPSRDPDPRGMPVFAADGKVAGTVRDIWVDRSEAMPRYLEVEVSSDIANRTVLVPMFLAKVARAAKAKAGADLGERMIDGRPFEVRVVSVMSHHFADAPLTRNAESVTRLEEDRIMAYFGGGHFYASEERREAFL</sequence>
<dbReference type="InterPro" id="IPR015810">
    <property type="entry name" value="Photo_RC_H_N"/>
</dbReference>
<dbReference type="OrthoDB" id="8557487at2"/>
<dbReference type="GO" id="GO:0019684">
    <property type="term" value="P:photosynthesis, light reaction"/>
    <property type="evidence" value="ECO:0007669"/>
    <property type="project" value="InterPro"/>
</dbReference>
<gene>
    <name evidence="4" type="ORF">SAMN05421693_11147</name>
</gene>
<dbReference type="SUPFAM" id="SSF50346">
    <property type="entry name" value="PRC-barrel domain"/>
    <property type="match status" value="1"/>
</dbReference>
<dbReference type="InterPro" id="IPR027275">
    <property type="entry name" value="PRC-brl_dom"/>
</dbReference>
<evidence type="ECO:0000259" key="2">
    <source>
        <dbReference type="Pfam" id="PF03967"/>
    </source>
</evidence>
<evidence type="ECO:0000313" key="4">
    <source>
        <dbReference type="EMBL" id="SEP93545.1"/>
    </source>
</evidence>
<dbReference type="SUPFAM" id="SSF81490">
    <property type="entry name" value="Photosystem II reaction centre subunit H, transmembrane region"/>
    <property type="match status" value="1"/>
</dbReference>
<organism evidence="4 5">
    <name type="scientific">Ectothiorhodospira magna</name>
    <dbReference type="NCBI Taxonomy" id="867345"/>
    <lineage>
        <taxon>Bacteria</taxon>
        <taxon>Pseudomonadati</taxon>
        <taxon>Pseudomonadota</taxon>
        <taxon>Gammaproteobacteria</taxon>
        <taxon>Chromatiales</taxon>
        <taxon>Ectothiorhodospiraceae</taxon>
        <taxon>Ectothiorhodospira</taxon>
    </lineage>
</organism>
<feature type="transmembrane region" description="Helical" evidence="1">
    <location>
        <begin position="12"/>
        <end position="31"/>
    </location>
</feature>
<dbReference type="InterPro" id="IPR014747">
    <property type="entry name" value="Bac_photo_RC_H_C"/>
</dbReference>
<evidence type="ECO:0000313" key="5">
    <source>
        <dbReference type="Proteomes" id="UP000199496"/>
    </source>
</evidence>
<accession>A0A1H9BX50</accession>
<feature type="domain" description="Photosynthetic reaction centre H subunit N-terminal" evidence="2">
    <location>
        <begin position="5"/>
        <end position="135"/>
    </location>
</feature>
<dbReference type="Pfam" id="PF03967">
    <property type="entry name" value="PRCH"/>
    <property type="match status" value="1"/>
</dbReference>
<evidence type="ECO:0000259" key="3">
    <source>
        <dbReference type="Pfam" id="PF05239"/>
    </source>
</evidence>
<evidence type="ECO:0000256" key="1">
    <source>
        <dbReference type="SAM" id="Phobius"/>
    </source>
</evidence>
<dbReference type="STRING" id="867345.SAMN05421693_11147"/>
<dbReference type="Gene3D" id="3.90.50.10">
    <property type="entry name" value="Photosynthetic Reaction Center, subunit H, domain 2"/>
    <property type="match status" value="1"/>
</dbReference>
<dbReference type="NCBIfam" id="TIGR01150">
    <property type="entry name" value="puhA"/>
    <property type="match status" value="1"/>
</dbReference>
<keyword evidence="5" id="KW-1185">Reference proteome</keyword>
<proteinExistence type="predicted"/>